<dbReference type="InterPro" id="IPR016040">
    <property type="entry name" value="NAD(P)-bd_dom"/>
</dbReference>
<keyword evidence="3" id="KW-1185">Reference proteome</keyword>
<evidence type="ECO:0000313" key="2">
    <source>
        <dbReference type="EMBL" id="RZT95992.1"/>
    </source>
</evidence>
<proteinExistence type="predicted"/>
<evidence type="ECO:0000259" key="1">
    <source>
        <dbReference type="Pfam" id="PF13460"/>
    </source>
</evidence>
<feature type="domain" description="NAD(P)-binding" evidence="1">
    <location>
        <begin position="26"/>
        <end position="161"/>
    </location>
</feature>
<dbReference type="Pfam" id="PF13460">
    <property type="entry name" value="NAD_binding_10"/>
    <property type="match status" value="1"/>
</dbReference>
<dbReference type="GO" id="GO:0044877">
    <property type="term" value="F:protein-containing complex binding"/>
    <property type="evidence" value="ECO:0007669"/>
    <property type="project" value="TreeGrafter"/>
</dbReference>
<protein>
    <submittedName>
        <fullName evidence="2">Uncharacterized protein YbjT (DUF2867 family)</fullName>
    </submittedName>
</protein>
<gene>
    <name evidence="2" type="ORF">EV201_0621</name>
</gene>
<sequence length="560" mass="63884">MASHSDQYCIDLPTAPATENKILVTGASGFIGGELIPELIARGYKLRIMVRSNVAMYRERWPSVEVVVADVLDYSQLKEALEGIDCAYYLIHSLHSASRFQELDALAARNFRQAAEENHLKRIIYLGSLGDPESQLSDHIRSRIKVAEELQKGNIPVTFLRAAVIIGSGSASYQIIHHLVRNCPVFLFPVWAKSKCQPIAIRDVIRYLVGCIENKETSGKVLDIGGQDILTYRDMIKIEAQIIRKKRLFLNSGFSAMSIYIRMINALTPVDHDLIKVLLESCTNDVLCLNTDIKNMIPYEPLSYREALVNALPIEPKGNPIHKKGNDVSQLGLQPQVLGPPHKSMGFISDIRYFLLHKPDEPTLVHFDSLAERENYTFRILQRLGVEVTTFKILNVHKIGINAPVKNVFEELLQWNGDSSCWPNHIAKVVNRNNRLENLSIYLFGWTKFIPLFKLSAITIKKIPDAVGADNARYLLYKCRGGYPIGIFSMYVRSSIADQNEKEQSQLFLVVGFNFYGKERWSNRNLINRMWEAIHDRVTLNVMNRFKQLCEWRFDKFKKG</sequence>
<dbReference type="RefSeq" id="WP_130305908.1">
    <property type="nucleotide sequence ID" value="NZ_SHKN01000001.1"/>
</dbReference>
<dbReference type="Proteomes" id="UP000293562">
    <property type="component" value="Unassembled WGS sequence"/>
</dbReference>
<dbReference type="Gene3D" id="3.40.50.720">
    <property type="entry name" value="NAD(P)-binding Rossmann-like Domain"/>
    <property type="match status" value="1"/>
</dbReference>
<dbReference type="AlphaFoldDB" id="A0A4Q7VIM7"/>
<dbReference type="InterPro" id="IPR051207">
    <property type="entry name" value="ComplexI_NDUFA9_subunit"/>
</dbReference>
<dbReference type="SUPFAM" id="SSF51735">
    <property type="entry name" value="NAD(P)-binding Rossmann-fold domains"/>
    <property type="match status" value="1"/>
</dbReference>
<dbReference type="InterPro" id="IPR036291">
    <property type="entry name" value="NAD(P)-bd_dom_sf"/>
</dbReference>
<reference evidence="2 3" key="1">
    <citation type="submission" date="2019-02" db="EMBL/GenBank/DDBJ databases">
        <title>Genomic Encyclopedia of Type Strains, Phase IV (KMG-IV): sequencing the most valuable type-strain genomes for metagenomic binning, comparative biology and taxonomic classification.</title>
        <authorList>
            <person name="Goeker M."/>
        </authorList>
    </citation>
    <scope>NUCLEOTIDE SEQUENCE [LARGE SCALE GENOMIC DNA]</scope>
    <source>
        <strain evidence="2 3">DSM 28825</strain>
    </source>
</reference>
<evidence type="ECO:0000313" key="3">
    <source>
        <dbReference type="Proteomes" id="UP000293562"/>
    </source>
</evidence>
<dbReference type="OrthoDB" id="1119349at2"/>
<dbReference type="PANTHER" id="PTHR12126:SF11">
    <property type="entry name" value="NADH DEHYDROGENASE [UBIQUINONE] 1 ALPHA SUBCOMPLEX SUBUNIT 9, MITOCHONDRIAL"/>
    <property type="match status" value="1"/>
</dbReference>
<organism evidence="2 3">
    <name type="scientific">Ancylomarina subtilis</name>
    <dbReference type="NCBI Taxonomy" id="1639035"/>
    <lineage>
        <taxon>Bacteria</taxon>
        <taxon>Pseudomonadati</taxon>
        <taxon>Bacteroidota</taxon>
        <taxon>Bacteroidia</taxon>
        <taxon>Marinilabiliales</taxon>
        <taxon>Marinifilaceae</taxon>
        <taxon>Ancylomarina</taxon>
    </lineage>
</organism>
<name>A0A4Q7VIM7_9BACT</name>
<accession>A0A4Q7VIM7</accession>
<dbReference type="EMBL" id="SHKN01000001">
    <property type="protein sequence ID" value="RZT95992.1"/>
    <property type="molecule type" value="Genomic_DNA"/>
</dbReference>
<dbReference type="PANTHER" id="PTHR12126">
    <property type="entry name" value="NADH-UBIQUINONE OXIDOREDUCTASE 39 KDA SUBUNIT-RELATED"/>
    <property type="match status" value="1"/>
</dbReference>
<comment type="caution">
    <text evidence="2">The sequence shown here is derived from an EMBL/GenBank/DDBJ whole genome shotgun (WGS) entry which is preliminary data.</text>
</comment>